<evidence type="ECO:0000256" key="1">
    <source>
        <dbReference type="ARBA" id="ARBA00023235"/>
    </source>
</evidence>
<accession>A0A0N9I686</accession>
<dbReference type="GO" id="GO:0016853">
    <property type="term" value="F:isomerase activity"/>
    <property type="evidence" value="ECO:0007669"/>
    <property type="project" value="UniProtKB-KW"/>
</dbReference>
<keyword evidence="4" id="KW-1185">Reference proteome</keyword>
<dbReference type="KEGG" id="kphy:AOZ06_29020"/>
<dbReference type="SUPFAM" id="SSF55331">
    <property type="entry name" value="Tautomerase/MIF"/>
    <property type="match status" value="1"/>
</dbReference>
<dbReference type="InterPro" id="IPR004370">
    <property type="entry name" value="4-OT-like_dom"/>
</dbReference>
<sequence length="69" mass="7519">MPLVTVHLWEELLDTDMETTVIARMTDAVVEVLGEQARSFVTVVVKGIPQRRWGTGGQPASVVSPVRGT</sequence>
<protein>
    <recommendedName>
        <fullName evidence="2">4-oxalocrotonate tautomerase-like domain-containing protein</fullName>
    </recommendedName>
</protein>
<dbReference type="STRING" id="860235.AOZ06_29020"/>
<keyword evidence="1" id="KW-0413">Isomerase</keyword>
<dbReference type="OrthoDB" id="4990855at2"/>
<dbReference type="EMBL" id="CP012752">
    <property type="protein sequence ID" value="ALG10396.1"/>
    <property type="molecule type" value="Genomic_DNA"/>
</dbReference>
<gene>
    <name evidence="3" type="ORF">AOZ06_29020</name>
</gene>
<reference evidence="3 4" key="1">
    <citation type="submission" date="2015-07" db="EMBL/GenBank/DDBJ databases">
        <title>Genome sequencing of Kibdelosporangium phytohabitans.</title>
        <authorList>
            <person name="Qin S."/>
            <person name="Xing K."/>
        </authorList>
    </citation>
    <scope>NUCLEOTIDE SEQUENCE [LARGE SCALE GENOMIC DNA]</scope>
    <source>
        <strain evidence="3 4">KLBMP1111</strain>
    </source>
</reference>
<dbReference type="Proteomes" id="UP000063699">
    <property type="component" value="Chromosome"/>
</dbReference>
<evidence type="ECO:0000313" key="3">
    <source>
        <dbReference type="EMBL" id="ALG10396.1"/>
    </source>
</evidence>
<dbReference type="RefSeq" id="WP_054292299.1">
    <property type="nucleotide sequence ID" value="NZ_CP012752.1"/>
</dbReference>
<feature type="domain" description="4-oxalocrotonate tautomerase-like" evidence="2">
    <location>
        <begin position="2"/>
        <end position="59"/>
    </location>
</feature>
<proteinExistence type="predicted"/>
<dbReference type="AlphaFoldDB" id="A0A0N9I686"/>
<organism evidence="3 4">
    <name type="scientific">Kibdelosporangium phytohabitans</name>
    <dbReference type="NCBI Taxonomy" id="860235"/>
    <lineage>
        <taxon>Bacteria</taxon>
        <taxon>Bacillati</taxon>
        <taxon>Actinomycetota</taxon>
        <taxon>Actinomycetes</taxon>
        <taxon>Pseudonocardiales</taxon>
        <taxon>Pseudonocardiaceae</taxon>
        <taxon>Kibdelosporangium</taxon>
    </lineage>
</organism>
<dbReference type="InterPro" id="IPR014347">
    <property type="entry name" value="Tautomerase/MIF_sf"/>
</dbReference>
<evidence type="ECO:0000313" key="4">
    <source>
        <dbReference type="Proteomes" id="UP000063699"/>
    </source>
</evidence>
<name>A0A0N9I686_9PSEU</name>
<dbReference type="Pfam" id="PF01361">
    <property type="entry name" value="Tautomerase"/>
    <property type="match status" value="1"/>
</dbReference>
<dbReference type="Gene3D" id="3.30.429.10">
    <property type="entry name" value="Macrophage Migration Inhibitory Factor"/>
    <property type="match status" value="1"/>
</dbReference>
<evidence type="ECO:0000259" key="2">
    <source>
        <dbReference type="Pfam" id="PF01361"/>
    </source>
</evidence>